<dbReference type="AlphaFoldDB" id="A0A918RKW9"/>
<dbReference type="PANTHER" id="PTHR43085:SF46">
    <property type="entry name" value="ADENOSINE KINASE"/>
    <property type="match status" value="1"/>
</dbReference>
<comment type="caution">
    <text evidence="5">The sequence shown here is derived from an EMBL/GenBank/DDBJ whole genome shotgun (WGS) entry which is preliminary data.</text>
</comment>
<keyword evidence="3 5" id="KW-0418">Kinase</keyword>
<evidence type="ECO:0000256" key="1">
    <source>
        <dbReference type="ARBA" id="ARBA00010688"/>
    </source>
</evidence>
<dbReference type="GO" id="GO:0016301">
    <property type="term" value="F:kinase activity"/>
    <property type="evidence" value="ECO:0007669"/>
    <property type="project" value="UniProtKB-KW"/>
</dbReference>
<dbReference type="InterPro" id="IPR011611">
    <property type="entry name" value="PfkB_dom"/>
</dbReference>
<proteinExistence type="inferred from homology"/>
<evidence type="ECO:0000256" key="3">
    <source>
        <dbReference type="ARBA" id="ARBA00022777"/>
    </source>
</evidence>
<dbReference type="PROSITE" id="PS00583">
    <property type="entry name" value="PFKB_KINASES_1"/>
    <property type="match status" value="1"/>
</dbReference>
<evidence type="ECO:0000259" key="4">
    <source>
        <dbReference type="Pfam" id="PF00294"/>
    </source>
</evidence>
<dbReference type="RefSeq" id="WP_189399109.1">
    <property type="nucleotide sequence ID" value="NZ_BMXA01000002.1"/>
</dbReference>
<dbReference type="Pfam" id="PF00294">
    <property type="entry name" value="PfkB"/>
    <property type="match status" value="1"/>
</dbReference>
<keyword evidence="6" id="KW-1185">Reference proteome</keyword>
<dbReference type="InterPro" id="IPR050306">
    <property type="entry name" value="PfkB_Carbo_kinase"/>
</dbReference>
<gene>
    <name evidence="5" type="ORF">GCM10008090_11720</name>
</gene>
<reference evidence="5" key="2">
    <citation type="submission" date="2020-09" db="EMBL/GenBank/DDBJ databases">
        <authorList>
            <person name="Sun Q."/>
            <person name="Kim S."/>
        </authorList>
    </citation>
    <scope>NUCLEOTIDE SEQUENCE</scope>
    <source>
        <strain evidence="5">KCTC 12711</strain>
    </source>
</reference>
<keyword evidence="2" id="KW-0808">Transferase</keyword>
<dbReference type="CDD" id="cd01942">
    <property type="entry name" value="ribokinase_group_A"/>
    <property type="match status" value="1"/>
</dbReference>
<accession>A0A918RKW9</accession>
<feature type="domain" description="Carbohydrate kinase PfkB" evidence="4">
    <location>
        <begin position="34"/>
        <end position="290"/>
    </location>
</feature>
<name>A0A918RKW9_9GAMM</name>
<evidence type="ECO:0000313" key="5">
    <source>
        <dbReference type="EMBL" id="GHA04073.1"/>
    </source>
</evidence>
<dbReference type="EMBL" id="BMXA01000002">
    <property type="protein sequence ID" value="GHA04073.1"/>
    <property type="molecule type" value="Genomic_DNA"/>
</dbReference>
<dbReference type="InterPro" id="IPR002173">
    <property type="entry name" value="Carboh/pur_kinase_PfkB_CS"/>
</dbReference>
<sequence>MKTLITGSMAFDTIMVFEDHFKNHILPDQTHILNVSFLVPQLTRFYGGCAGNIAYTLKLLGGDPVIMATVGEDFGPYQRYLAERGLTSDHIKVIKDSFTAQAFITTDIANNQINAFHPGAMNDAHQNHVADAQNVAFGIISPDGADAMIQHAKEFAEQAIPFIFDPGQQLPRFDGEQLRTFISQATYAVVNDYESELLLDRTGLSCAEIAAQLDAFVITRGAEGSEVYTQGDVFHVPAAAISQAVDPTGCGDAYRAGVLYGLTLGKDWKTCAQLGSVCGAIKIEHHGTQSHDFTSDQFAQRYADAFGAL</sequence>
<comment type="similarity">
    <text evidence="1">Belongs to the carbohydrate kinase PfkB family.</text>
</comment>
<evidence type="ECO:0000256" key="2">
    <source>
        <dbReference type="ARBA" id="ARBA00022679"/>
    </source>
</evidence>
<dbReference type="PANTHER" id="PTHR43085">
    <property type="entry name" value="HEXOKINASE FAMILY MEMBER"/>
    <property type="match status" value="1"/>
</dbReference>
<dbReference type="Gene3D" id="3.40.1190.20">
    <property type="match status" value="1"/>
</dbReference>
<protein>
    <submittedName>
        <fullName evidence="5">Sugar kinase</fullName>
    </submittedName>
</protein>
<dbReference type="Proteomes" id="UP000614811">
    <property type="component" value="Unassembled WGS sequence"/>
</dbReference>
<evidence type="ECO:0000313" key="6">
    <source>
        <dbReference type="Proteomes" id="UP000614811"/>
    </source>
</evidence>
<dbReference type="SUPFAM" id="SSF53613">
    <property type="entry name" value="Ribokinase-like"/>
    <property type="match status" value="1"/>
</dbReference>
<dbReference type="InterPro" id="IPR029056">
    <property type="entry name" value="Ribokinase-like"/>
</dbReference>
<reference evidence="5" key="1">
    <citation type="journal article" date="2014" name="Int. J. Syst. Evol. Microbiol.">
        <title>Complete genome sequence of Corynebacterium casei LMG S-19264T (=DSM 44701T), isolated from a smear-ripened cheese.</title>
        <authorList>
            <consortium name="US DOE Joint Genome Institute (JGI-PGF)"/>
            <person name="Walter F."/>
            <person name="Albersmeier A."/>
            <person name="Kalinowski J."/>
            <person name="Ruckert C."/>
        </authorList>
    </citation>
    <scope>NUCLEOTIDE SEQUENCE</scope>
    <source>
        <strain evidence="5">KCTC 12711</strain>
    </source>
</reference>
<organism evidence="5 6">
    <name type="scientific">Arenicella chitinivorans</name>
    <dbReference type="NCBI Taxonomy" id="1329800"/>
    <lineage>
        <taxon>Bacteria</taxon>
        <taxon>Pseudomonadati</taxon>
        <taxon>Pseudomonadota</taxon>
        <taxon>Gammaproteobacteria</taxon>
        <taxon>Arenicellales</taxon>
        <taxon>Arenicellaceae</taxon>
        <taxon>Arenicella</taxon>
    </lineage>
</organism>